<dbReference type="AlphaFoldDB" id="A0A645CHX8"/>
<dbReference type="EMBL" id="VSSQ01027344">
    <property type="protein sequence ID" value="MPM76545.1"/>
    <property type="molecule type" value="Genomic_DNA"/>
</dbReference>
<sequence>MIVADVHLIRRLHKLFERLHGLVHLGVVEVANAEVVILKRLRAHIGHLCHARRRVTQNDPLCFLHADKRVHRMPVEAVVTFGILGRHVAHLRAVVAAANANVGLHLLHELCVDLGHELELLVRGAL</sequence>
<organism evidence="1">
    <name type="scientific">bioreactor metagenome</name>
    <dbReference type="NCBI Taxonomy" id="1076179"/>
    <lineage>
        <taxon>unclassified sequences</taxon>
        <taxon>metagenomes</taxon>
        <taxon>ecological metagenomes</taxon>
    </lineage>
</organism>
<comment type="caution">
    <text evidence="1">The sequence shown here is derived from an EMBL/GenBank/DDBJ whole genome shotgun (WGS) entry which is preliminary data.</text>
</comment>
<name>A0A645CHX8_9ZZZZ</name>
<accession>A0A645CHX8</accession>
<evidence type="ECO:0000313" key="1">
    <source>
        <dbReference type="EMBL" id="MPM76545.1"/>
    </source>
</evidence>
<gene>
    <name evidence="1" type="ORF">SDC9_123543</name>
</gene>
<proteinExistence type="predicted"/>
<protein>
    <submittedName>
        <fullName evidence="1">Uncharacterized protein</fullName>
    </submittedName>
</protein>
<reference evidence="1" key="1">
    <citation type="submission" date="2019-08" db="EMBL/GenBank/DDBJ databases">
        <authorList>
            <person name="Kucharzyk K."/>
            <person name="Murdoch R.W."/>
            <person name="Higgins S."/>
            <person name="Loffler F."/>
        </authorList>
    </citation>
    <scope>NUCLEOTIDE SEQUENCE</scope>
</reference>